<dbReference type="GO" id="GO:0006235">
    <property type="term" value="P:dTTP biosynthetic process"/>
    <property type="evidence" value="ECO:0007669"/>
    <property type="project" value="TreeGrafter"/>
</dbReference>
<keyword evidence="7" id="KW-0547">Nucleotide-binding</keyword>
<accession>A0AAD9KZN9</accession>
<dbReference type="GO" id="GO:0005739">
    <property type="term" value="C:mitochondrion"/>
    <property type="evidence" value="ECO:0007669"/>
    <property type="project" value="TreeGrafter"/>
</dbReference>
<evidence type="ECO:0000256" key="5">
    <source>
        <dbReference type="ARBA" id="ARBA00022679"/>
    </source>
</evidence>
<comment type="caution">
    <text evidence="12">The sequence shown here is derived from an EMBL/GenBank/DDBJ whole genome shotgun (WGS) entry which is preliminary data.</text>
</comment>
<dbReference type="Proteomes" id="UP001209878">
    <property type="component" value="Unassembled WGS sequence"/>
</dbReference>
<comment type="pathway">
    <text evidence="1">Pyrimidine metabolism; dTTP biosynthesis.</text>
</comment>
<evidence type="ECO:0000256" key="9">
    <source>
        <dbReference type="ARBA" id="ARBA00022840"/>
    </source>
</evidence>
<dbReference type="NCBIfam" id="TIGR00041">
    <property type="entry name" value="DTMP_kinase"/>
    <property type="match status" value="1"/>
</dbReference>
<evidence type="ECO:0000256" key="3">
    <source>
        <dbReference type="ARBA" id="ARBA00012980"/>
    </source>
</evidence>
<dbReference type="Pfam" id="PF02223">
    <property type="entry name" value="Thymidylate_kin"/>
    <property type="match status" value="1"/>
</dbReference>
<keyword evidence="6" id="KW-0545">Nucleotide biosynthesis</keyword>
<dbReference type="GO" id="GO:0005829">
    <property type="term" value="C:cytosol"/>
    <property type="evidence" value="ECO:0007669"/>
    <property type="project" value="TreeGrafter"/>
</dbReference>
<keyword evidence="9" id="KW-0067">ATP-binding</keyword>
<sequence>MSRLISRGALIVFEGCDRSGKSTQCKKLVEALNNDGIKAKLWRFPDRDTAIGVMISRYLEQKCELEDHAIHLLFTANRWEAVPRMMELLSSGTTLVVDRYAYSGVAFSSAKQGLDMSWCKQPEVGLPKPDAVLFLQLTPEAASERADYGKERYEQPEFQDRVADNYKLMTDDTWKMIDASQTIDELHTVVRAVALEVIEKAKGQDIGQLWTSTDQEETEVDGVPRKKQCNGRGEG</sequence>
<dbReference type="InterPro" id="IPR027417">
    <property type="entry name" value="P-loop_NTPase"/>
</dbReference>
<evidence type="ECO:0000259" key="11">
    <source>
        <dbReference type="Pfam" id="PF02223"/>
    </source>
</evidence>
<dbReference type="GO" id="GO:0004798">
    <property type="term" value="F:dTMP kinase activity"/>
    <property type="evidence" value="ECO:0007669"/>
    <property type="project" value="UniProtKB-EC"/>
</dbReference>
<dbReference type="CDD" id="cd01672">
    <property type="entry name" value="TMPK"/>
    <property type="match status" value="1"/>
</dbReference>
<keyword evidence="8" id="KW-0418">Kinase</keyword>
<feature type="region of interest" description="Disordered" evidence="10">
    <location>
        <begin position="212"/>
        <end position="235"/>
    </location>
</feature>
<dbReference type="GO" id="GO:0005524">
    <property type="term" value="F:ATP binding"/>
    <property type="evidence" value="ECO:0007669"/>
    <property type="project" value="UniProtKB-KW"/>
</dbReference>
<dbReference type="PROSITE" id="PS01331">
    <property type="entry name" value="THYMIDYLATE_KINASE"/>
    <property type="match status" value="1"/>
</dbReference>
<evidence type="ECO:0000256" key="7">
    <source>
        <dbReference type="ARBA" id="ARBA00022741"/>
    </source>
</evidence>
<evidence type="ECO:0000256" key="8">
    <source>
        <dbReference type="ARBA" id="ARBA00022777"/>
    </source>
</evidence>
<evidence type="ECO:0000256" key="4">
    <source>
        <dbReference type="ARBA" id="ARBA00017144"/>
    </source>
</evidence>
<evidence type="ECO:0000256" key="6">
    <source>
        <dbReference type="ARBA" id="ARBA00022727"/>
    </source>
</evidence>
<gene>
    <name evidence="12" type="ORF">NP493_446g01022</name>
</gene>
<evidence type="ECO:0000256" key="10">
    <source>
        <dbReference type="SAM" id="MobiDB-lite"/>
    </source>
</evidence>
<dbReference type="GO" id="GO:0005634">
    <property type="term" value="C:nucleus"/>
    <property type="evidence" value="ECO:0007669"/>
    <property type="project" value="TreeGrafter"/>
</dbReference>
<keyword evidence="13" id="KW-1185">Reference proteome</keyword>
<dbReference type="AlphaFoldDB" id="A0AAD9KZN9"/>
<dbReference type="InterPro" id="IPR018095">
    <property type="entry name" value="Thymidylate_kin_CS"/>
</dbReference>
<dbReference type="SUPFAM" id="SSF52540">
    <property type="entry name" value="P-loop containing nucleoside triphosphate hydrolases"/>
    <property type="match status" value="1"/>
</dbReference>
<dbReference type="PANTHER" id="PTHR10344">
    <property type="entry name" value="THYMIDYLATE KINASE"/>
    <property type="match status" value="1"/>
</dbReference>
<name>A0AAD9KZN9_RIDPI</name>
<dbReference type="GO" id="GO:0006227">
    <property type="term" value="P:dUDP biosynthetic process"/>
    <property type="evidence" value="ECO:0007669"/>
    <property type="project" value="TreeGrafter"/>
</dbReference>
<protein>
    <recommendedName>
        <fullName evidence="4">Thymidylate kinase</fullName>
        <ecNumber evidence="3">2.7.4.9</ecNumber>
    </recommendedName>
</protein>
<dbReference type="EMBL" id="JAODUO010000446">
    <property type="protein sequence ID" value="KAK2180361.1"/>
    <property type="molecule type" value="Genomic_DNA"/>
</dbReference>
<dbReference type="InterPro" id="IPR039430">
    <property type="entry name" value="Thymidylate_kin-like_dom"/>
</dbReference>
<feature type="domain" description="Thymidylate kinase-like" evidence="11">
    <location>
        <begin position="13"/>
        <end position="188"/>
    </location>
</feature>
<dbReference type="PANTHER" id="PTHR10344:SF1">
    <property type="entry name" value="THYMIDYLATE KINASE"/>
    <property type="match status" value="1"/>
</dbReference>
<evidence type="ECO:0000256" key="2">
    <source>
        <dbReference type="ARBA" id="ARBA00009776"/>
    </source>
</evidence>
<dbReference type="EC" id="2.7.4.9" evidence="3"/>
<evidence type="ECO:0000313" key="12">
    <source>
        <dbReference type="EMBL" id="KAK2180361.1"/>
    </source>
</evidence>
<dbReference type="InterPro" id="IPR018094">
    <property type="entry name" value="Thymidylate_kinase"/>
</dbReference>
<proteinExistence type="inferred from homology"/>
<dbReference type="FunFam" id="3.40.50.300:FF:000679">
    <property type="entry name" value="Thymidylate kinase"/>
    <property type="match status" value="1"/>
</dbReference>
<dbReference type="GO" id="GO:0004550">
    <property type="term" value="F:nucleoside diphosphate kinase activity"/>
    <property type="evidence" value="ECO:0007669"/>
    <property type="project" value="TreeGrafter"/>
</dbReference>
<dbReference type="Gene3D" id="3.40.50.300">
    <property type="entry name" value="P-loop containing nucleotide triphosphate hydrolases"/>
    <property type="match status" value="1"/>
</dbReference>
<comment type="similarity">
    <text evidence="2">Belongs to the thymidylate kinase family.</text>
</comment>
<organism evidence="12 13">
    <name type="scientific">Ridgeia piscesae</name>
    <name type="common">Tubeworm</name>
    <dbReference type="NCBI Taxonomy" id="27915"/>
    <lineage>
        <taxon>Eukaryota</taxon>
        <taxon>Metazoa</taxon>
        <taxon>Spiralia</taxon>
        <taxon>Lophotrochozoa</taxon>
        <taxon>Annelida</taxon>
        <taxon>Polychaeta</taxon>
        <taxon>Sedentaria</taxon>
        <taxon>Canalipalpata</taxon>
        <taxon>Sabellida</taxon>
        <taxon>Siboglinidae</taxon>
        <taxon>Ridgeia</taxon>
    </lineage>
</organism>
<evidence type="ECO:0000256" key="1">
    <source>
        <dbReference type="ARBA" id="ARBA00004992"/>
    </source>
</evidence>
<dbReference type="GO" id="GO:0006233">
    <property type="term" value="P:dTDP biosynthetic process"/>
    <property type="evidence" value="ECO:0007669"/>
    <property type="project" value="InterPro"/>
</dbReference>
<keyword evidence="5" id="KW-0808">Transferase</keyword>
<evidence type="ECO:0000313" key="13">
    <source>
        <dbReference type="Proteomes" id="UP001209878"/>
    </source>
</evidence>
<reference evidence="12" key="1">
    <citation type="journal article" date="2023" name="Mol. Biol. Evol.">
        <title>Third-Generation Sequencing Reveals the Adaptive Role of the Epigenome in Three Deep-Sea Polychaetes.</title>
        <authorList>
            <person name="Perez M."/>
            <person name="Aroh O."/>
            <person name="Sun Y."/>
            <person name="Lan Y."/>
            <person name="Juniper S.K."/>
            <person name="Young C.R."/>
            <person name="Angers B."/>
            <person name="Qian P.Y."/>
        </authorList>
    </citation>
    <scope>NUCLEOTIDE SEQUENCE</scope>
    <source>
        <strain evidence="12">R07B-5</strain>
    </source>
</reference>
<dbReference type="HAMAP" id="MF_00165">
    <property type="entry name" value="Thymidylate_kinase"/>
    <property type="match status" value="1"/>
</dbReference>